<accession>A0ACC2I3X7</accession>
<keyword evidence="2" id="KW-1185">Reference proteome</keyword>
<proteinExistence type="predicted"/>
<protein>
    <submittedName>
        <fullName evidence="1">Uncharacterized protein</fullName>
    </submittedName>
</protein>
<organism evidence="1 2">
    <name type="scientific">Boeremia exigua</name>
    <dbReference type="NCBI Taxonomy" id="749465"/>
    <lineage>
        <taxon>Eukaryota</taxon>
        <taxon>Fungi</taxon>
        <taxon>Dikarya</taxon>
        <taxon>Ascomycota</taxon>
        <taxon>Pezizomycotina</taxon>
        <taxon>Dothideomycetes</taxon>
        <taxon>Pleosporomycetidae</taxon>
        <taxon>Pleosporales</taxon>
        <taxon>Pleosporineae</taxon>
        <taxon>Didymellaceae</taxon>
        <taxon>Boeremia</taxon>
    </lineage>
</organism>
<sequence length="737" mass="82269">MDTSPVSDIGAVKRKHRPGLQRVSIACERCRSRKHKVAAHRRMYPLYFADLKQCDRKLPECSTCLAAGAECVVLDRTTHRQYPRGHVEDIEAQLQSLRERLEEIELENSTLKKEVDQARRHRTAGISPQGPSLADGLPNAAALSASPFESLSEEISVVPSDVTSGRRFIGDSSGLFFGKIVQAVLLQADYKGEQGPAFDALRLRVAERTDHEAADNLPSTSTFEYPSLDMAHRLQNAYFTYRWPALPFLHWPTFLNNHFSTVIASPEQATDVSRFITLMVLALGAIDLKRLDKSLGEQHLVFFQHATTHYLAALLKNDSVETVQGLLLIAQFAINEHQSANAWLVVGQAMRTAIDLGLHRDQPTNSDLYRSEMRKRVFWGVYSLDRNISITLGRPCAIRDEDIDTLLPSNLTDAELLTAGSLFEPVFTTNHPLDMSTFIHIIQLRQIQSSIQSQFYAADTTRTQVEGTEIHQANLRARLENWITHSPRYTQSTMATFQSTEWFQIAYSHALLLLYRPSPASPVVDDAALQTCADSAIGLISSYSTLYAKNKITYTWIALHGLFMASVTMLYTLNASHNIRSSTTKAVVKSNITSCLALFQVMAEYWPLAIRCHGIIERLGNVTLTLFDTPQPQPASPAGSISAAQSINQQHFGQISTEFMDWFGTRNNHVPTSLEDLQHESGQESGIPEHTNIHGDALNMDLGMISSSQDLGDLFSMHFDTTIPMMTGFADECRDDV</sequence>
<name>A0ACC2I3X7_9PLEO</name>
<gene>
    <name evidence="1" type="ORF">OPT61_g7284</name>
</gene>
<evidence type="ECO:0000313" key="2">
    <source>
        <dbReference type="Proteomes" id="UP001153331"/>
    </source>
</evidence>
<comment type="caution">
    <text evidence="1">The sequence shown here is derived from an EMBL/GenBank/DDBJ whole genome shotgun (WGS) entry which is preliminary data.</text>
</comment>
<reference evidence="1" key="1">
    <citation type="submission" date="2022-11" db="EMBL/GenBank/DDBJ databases">
        <title>Genome Sequence of Boeremia exigua.</title>
        <authorList>
            <person name="Buettner E."/>
        </authorList>
    </citation>
    <scope>NUCLEOTIDE SEQUENCE</scope>
    <source>
        <strain evidence="1">CU02</strain>
    </source>
</reference>
<evidence type="ECO:0000313" key="1">
    <source>
        <dbReference type="EMBL" id="KAJ8109678.1"/>
    </source>
</evidence>
<dbReference type="EMBL" id="JAPHNI010000584">
    <property type="protein sequence ID" value="KAJ8109678.1"/>
    <property type="molecule type" value="Genomic_DNA"/>
</dbReference>
<dbReference type="Proteomes" id="UP001153331">
    <property type="component" value="Unassembled WGS sequence"/>
</dbReference>